<accession>A0A1H4AL32</accession>
<dbReference type="InterPro" id="IPR001647">
    <property type="entry name" value="HTH_TetR"/>
</dbReference>
<sequence length="202" mass="23025">MDPRSMRSRQLLRDALASTLDKLPFEHITVVLLTKRAGVNRSTFYQHYATPDDLLIDLVNCRLDDTGLSEVDPRELDMRSDDIPDFVSKLMDFIERARPAYVSQFSSAARNTVSMQFCDHLTTVFYHVTRTKTPHASERMMMVNAAALAGALTGVFSSWLKSEDPMPPADLEAWVWRMIRLSLLAVERREMTGDFRPSPITI</sequence>
<dbReference type="AlphaFoldDB" id="A0A1H4AL32"/>
<evidence type="ECO:0000259" key="3">
    <source>
        <dbReference type="PROSITE" id="PS50977"/>
    </source>
</evidence>
<dbReference type="InterPro" id="IPR039532">
    <property type="entry name" value="TetR_C_Firmicutes"/>
</dbReference>
<proteinExistence type="predicted"/>
<evidence type="ECO:0000313" key="4">
    <source>
        <dbReference type="EMBL" id="SEA36625.1"/>
    </source>
</evidence>
<dbReference type="GO" id="GO:0003677">
    <property type="term" value="F:DNA binding"/>
    <property type="evidence" value="ECO:0007669"/>
    <property type="project" value="UniProtKB-UniRule"/>
</dbReference>
<organism evidence="4 5">
    <name type="scientific">Bowdeniella nasicola</name>
    <dbReference type="NCBI Taxonomy" id="208480"/>
    <lineage>
        <taxon>Bacteria</taxon>
        <taxon>Bacillati</taxon>
        <taxon>Actinomycetota</taxon>
        <taxon>Actinomycetes</taxon>
        <taxon>Actinomycetales</taxon>
        <taxon>Actinomycetaceae</taxon>
        <taxon>Bowdeniella</taxon>
    </lineage>
</organism>
<dbReference type="OrthoDB" id="3193022at2"/>
<keyword evidence="1 2" id="KW-0238">DNA-binding</keyword>
<evidence type="ECO:0000256" key="1">
    <source>
        <dbReference type="ARBA" id="ARBA00023125"/>
    </source>
</evidence>
<evidence type="ECO:0000256" key="2">
    <source>
        <dbReference type="PROSITE-ProRule" id="PRU00335"/>
    </source>
</evidence>
<dbReference type="InterPro" id="IPR009057">
    <property type="entry name" value="Homeodomain-like_sf"/>
</dbReference>
<dbReference type="SUPFAM" id="SSF46689">
    <property type="entry name" value="Homeodomain-like"/>
    <property type="match status" value="1"/>
</dbReference>
<dbReference type="EMBL" id="FNQV01000008">
    <property type="protein sequence ID" value="SEA36625.1"/>
    <property type="molecule type" value="Genomic_DNA"/>
</dbReference>
<dbReference type="Proteomes" id="UP000199288">
    <property type="component" value="Unassembled WGS sequence"/>
</dbReference>
<keyword evidence="5" id="KW-1185">Reference proteome</keyword>
<dbReference type="Pfam" id="PF14278">
    <property type="entry name" value="TetR_C_8"/>
    <property type="match status" value="1"/>
</dbReference>
<protein>
    <submittedName>
        <fullName evidence="4">Transcriptional regulator, TetR family</fullName>
    </submittedName>
</protein>
<gene>
    <name evidence="4" type="ORF">SAMN02910418_01430</name>
</gene>
<dbReference type="Gene3D" id="1.10.357.10">
    <property type="entry name" value="Tetracycline Repressor, domain 2"/>
    <property type="match status" value="1"/>
</dbReference>
<feature type="DNA-binding region" description="H-T-H motif" evidence="2">
    <location>
        <begin position="29"/>
        <end position="48"/>
    </location>
</feature>
<dbReference type="PROSITE" id="PS50977">
    <property type="entry name" value="HTH_TETR_2"/>
    <property type="match status" value="1"/>
</dbReference>
<evidence type="ECO:0000313" key="5">
    <source>
        <dbReference type="Proteomes" id="UP000199288"/>
    </source>
</evidence>
<feature type="domain" description="HTH tetR-type" evidence="3">
    <location>
        <begin position="6"/>
        <end position="66"/>
    </location>
</feature>
<name>A0A1H4AL32_9ACTO</name>
<dbReference type="RefSeq" id="WP_143027366.1">
    <property type="nucleotide sequence ID" value="NZ_FNQV01000008.1"/>
</dbReference>
<reference evidence="5" key="1">
    <citation type="submission" date="2016-10" db="EMBL/GenBank/DDBJ databases">
        <authorList>
            <person name="Varghese N."/>
            <person name="Submissions S."/>
        </authorList>
    </citation>
    <scope>NUCLEOTIDE SEQUENCE [LARGE SCALE GENOMIC DNA]</scope>
    <source>
        <strain evidence="5">KPR-1</strain>
    </source>
</reference>